<reference evidence="7" key="1">
    <citation type="submission" date="2021-03" db="EMBL/GenBank/DDBJ databases">
        <authorList>
            <person name="Jaffe A."/>
        </authorList>
    </citation>
    <scope>NUCLEOTIDE SEQUENCE</scope>
    <source>
        <strain evidence="7">RIFCSPLOWO2_01_FULL_AR10_48_17</strain>
    </source>
</reference>
<keyword evidence="3" id="KW-0378">Hydrolase</keyword>
<evidence type="ECO:0000256" key="3">
    <source>
        <dbReference type="ARBA" id="ARBA00022801"/>
    </source>
</evidence>
<dbReference type="EMBL" id="JAGVWC010000008">
    <property type="protein sequence ID" value="MBS3061204.1"/>
    <property type="molecule type" value="Genomic_DNA"/>
</dbReference>
<feature type="domain" description="MPN" evidence="6">
    <location>
        <begin position="3"/>
        <end position="116"/>
    </location>
</feature>
<sequence length="128" mass="14309">MAWKIKHTVVHAILESAKHTYPDEFIALLGGNNKEQTITELVILPAIFGSEHAELRTDLLPFNANTVGSIHSHPGYSNRPSPEDLDTFAELGPIHLIVCEPFTEHNMAAYDQNGRKIQLQIVSEIQQK</sequence>
<dbReference type="GO" id="GO:0008237">
    <property type="term" value="F:metallopeptidase activity"/>
    <property type="evidence" value="ECO:0007669"/>
    <property type="project" value="UniProtKB-KW"/>
</dbReference>
<dbReference type="InterPro" id="IPR028090">
    <property type="entry name" value="JAB_dom_prok"/>
</dbReference>
<dbReference type="PROSITE" id="PS50249">
    <property type="entry name" value="MPN"/>
    <property type="match status" value="1"/>
</dbReference>
<dbReference type="AlphaFoldDB" id="A0A8T4L3Z5"/>
<name>A0A8T4L3Z5_9ARCH</name>
<accession>A0A8T4L3Z5</accession>
<keyword evidence="5" id="KW-0482">Metalloprotease</keyword>
<keyword evidence="4" id="KW-0862">Zinc</keyword>
<dbReference type="Proteomes" id="UP000675968">
    <property type="component" value="Unassembled WGS sequence"/>
</dbReference>
<dbReference type="Pfam" id="PF14464">
    <property type="entry name" value="Prok-JAB"/>
    <property type="match status" value="1"/>
</dbReference>
<proteinExistence type="predicted"/>
<evidence type="ECO:0000259" key="6">
    <source>
        <dbReference type="PROSITE" id="PS50249"/>
    </source>
</evidence>
<keyword evidence="1" id="KW-0645">Protease</keyword>
<dbReference type="GO" id="GO:0046872">
    <property type="term" value="F:metal ion binding"/>
    <property type="evidence" value="ECO:0007669"/>
    <property type="project" value="UniProtKB-KW"/>
</dbReference>
<protein>
    <submittedName>
        <fullName evidence="7">Mov34/MPN/PAD-1 family protein</fullName>
    </submittedName>
</protein>
<evidence type="ECO:0000256" key="2">
    <source>
        <dbReference type="ARBA" id="ARBA00022723"/>
    </source>
</evidence>
<evidence type="ECO:0000313" key="8">
    <source>
        <dbReference type="Proteomes" id="UP000675968"/>
    </source>
</evidence>
<keyword evidence="2" id="KW-0479">Metal-binding</keyword>
<evidence type="ECO:0000256" key="4">
    <source>
        <dbReference type="ARBA" id="ARBA00022833"/>
    </source>
</evidence>
<gene>
    <name evidence="7" type="ORF">J4215_01315</name>
</gene>
<dbReference type="Gene3D" id="3.40.140.10">
    <property type="entry name" value="Cytidine Deaminase, domain 2"/>
    <property type="match status" value="1"/>
</dbReference>
<reference evidence="7" key="2">
    <citation type="submission" date="2021-05" db="EMBL/GenBank/DDBJ databases">
        <title>Protein family content uncovers lineage relationships and bacterial pathway maintenance mechanisms in DPANN archaea.</title>
        <authorList>
            <person name="Castelle C.J."/>
            <person name="Meheust R."/>
            <person name="Jaffe A.L."/>
            <person name="Seitz K."/>
            <person name="Gong X."/>
            <person name="Baker B.J."/>
            <person name="Banfield J.F."/>
        </authorList>
    </citation>
    <scope>NUCLEOTIDE SEQUENCE</scope>
    <source>
        <strain evidence="7">RIFCSPLOWO2_01_FULL_AR10_48_17</strain>
    </source>
</reference>
<evidence type="ECO:0000256" key="1">
    <source>
        <dbReference type="ARBA" id="ARBA00022670"/>
    </source>
</evidence>
<dbReference type="GO" id="GO:0006508">
    <property type="term" value="P:proteolysis"/>
    <property type="evidence" value="ECO:0007669"/>
    <property type="project" value="UniProtKB-KW"/>
</dbReference>
<dbReference type="InterPro" id="IPR037518">
    <property type="entry name" value="MPN"/>
</dbReference>
<evidence type="ECO:0000313" key="7">
    <source>
        <dbReference type="EMBL" id="MBS3061204.1"/>
    </source>
</evidence>
<evidence type="ECO:0000256" key="5">
    <source>
        <dbReference type="ARBA" id="ARBA00023049"/>
    </source>
</evidence>
<dbReference type="SUPFAM" id="SSF102712">
    <property type="entry name" value="JAB1/MPN domain"/>
    <property type="match status" value="1"/>
</dbReference>
<comment type="caution">
    <text evidence="7">The sequence shown here is derived from an EMBL/GenBank/DDBJ whole genome shotgun (WGS) entry which is preliminary data.</text>
</comment>
<organism evidence="7 8">
    <name type="scientific">Candidatus Iainarchaeum sp</name>
    <dbReference type="NCBI Taxonomy" id="3101447"/>
    <lineage>
        <taxon>Archaea</taxon>
        <taxon>Candidatus Iainarchaeota</taxon>
        <taxon>Candidatus Iainarchaeia</taxon>
        <taxon>Candidatus Iainarchaeales</taxon>
        <taxon>Candidatus Iainarchaeaceae</taxon>
        <taxon>Candidatus Iainarchaeum</taxon>
    </lineage>
</organism>